<evidence type="ECO:0000256" key="3">
    <source>
        <dbReference type="SAM" id="Coils"/>
    </source>
</evidence>
<evidence type="ECO:0000256" key="4">
    <source>
        <dbReference type="SAM" id="MobiDB-lite"/>
    </source>
</evidence>
<comment type="similarity">
    <text evidence="1">Belongs to the membrane fusion protein (MFP) (TC 8.A.1) family.</text>
</comment>
<evidence type="ECO:0000313" key="7">
    <source>
        <dbReference type="EMBL" id="GIZ51912.1"/>
    </source>
</evidence>
<dbReference type="RefSeq" id="WP_220808068.1">
    <property type="nucleotide sequence ID" value="NZ_BPMK01000007.1"/>
</dbReference>
<dbReference type="Gene3D" id="2.40.420.20">
    <property type="match status" value="1"/>
</dbReference>
<name>A0ABQ4Q3Z4_9BURK</name>
<reference evidence="7 8" key="1">
    <citation type="journal article" date="2022" name="Int. J. Syst. Evol. Microbiol.">
        <title>Noviherbaspirillum aridicola sp. nov., isolated from an arid soil in Pakistan.</title>
        <authorList>
            <person name="Khan I.U."/>
            <person name="Saqib M."/>
            <person name="Amin A."/>
            <person name="Hussain F."/>
            <person name="Li L."/>
            <person name="Liu Y.H."/>
            <person name="Fang B.Z."/>
            <person name="Ahmed I."/>
            <person name="Li W.J."/>
        </authorList>
    </citation>
    <scope>NUCLEOTIDE SEQUENCE [LARGE SCALE GENOMIC DNA]</scope>
    <source>
        <strain evidence="7 8">NCCP-691</strain>
    </source>
</reference>
<dbReference type="InterPro" id="IPR058627">
    <property type="entry name" value="MdtA-like_C"/>
</dbReference>
<dbReference type="Pfam" id="PF25967">
    <property type="entry name" value="RND-MFP_C"/>
    <property type="match status" value="1"/>
</dbReference>
<dbReference type="NCBIfam" id="TIGR01730">
    <property type="entry name" value="RND_mfp"/>
    <property type="match status" value="1"/>
</dbReference>
<evidence type="ECO:0000256" key="1">
    <source>
        <dbReference type="ARBA" id="ARBA00009477"/>
    </source>
</evidence>
<keyword evidence="5" id="KW-0732">Signal</keyword>
<dbReference type="Gene3D" id="2.40.30.170">
    <property type="match status" value="1"/>
</dbReference>
<dbReference type="InterPro" id="IPR006143">
    <property type="entry name" value="RND_pump_MFP"/>
</dbReference>
<evidence type="ECO:0000256" key="2">
    <source>
        <dbReference type="ARBA" id="ARBA00022448"/>
    </source>
</evidence>
<dbReference type="SUPFAM" id="SSF111369">
    <property type="entry name" value="HlyD-like secretion proteins"/>
    <property type="match status" value="1"/>
</dbReference>
<keyword evidence="8" id="KW-1185">Reference proteome</keyword>
<sequence>MKNLSQTIMVGLIAAAFSASAFAGPGHDHDHGAEPAASSNGPKRLPDGSVFLPKITQRQLAVRTIVTESKEQPQAFELVGRVVMDPNAGGKVQPMVAGRVEPGPKGLPSLGQTVRKGEVLAYVRPSTGALERANQVAQAAELRSTRALAEKRVARLRQLEGTVPQKEIEAAEAEVASAKERLAAIGGSLSTTEALTAPVSGVISAANVVAGQVVDAREVLFEIVDPSRLRVEAVAHDATLATNIATATARANSGESIPLEFVGAGRTLREQTVPIQFRTRPVKDGVLPVLTVGQPMKVITQSKTTVSGVAVPASAIVKNPSNQDIVWVHESAERFVQHPIRFAPLDANTVTVTSGLQGGERVVVQGAPLVNQVR</sequence>
<feature type="chain" id="PRO_5046776883" evidence="5">
    <location>
        <begin position="24"/>
        <end position="374"/>
    </location>
</feature>
<dbReference type="Gene3D" id="1.10.287.470">
    <property type="entry name" value="Helix hairpin bin"/>
    <property type="match status" value="1"/>
</dbReference>
<dbReference type="Gene3D" id="2.40.50.100">
    <property type="match status" value="1"/>
</dbReference>
<dbReference type="EMBL" id="BPMK01000007">
    <property type="protein sequence ID" value="GIZ51912.1"/>
    <property type="molecule type" value="Genomic_DNA"/>
</dbReference>
<evidence type="ECO:0000256" key="5">
    <source>
        <dbReference type="SAM" id="SignalP"/>
    </source>
</evidence>
<dbReference type="PANTHER" id="PTHR30097:SF4">
    <property type="entry name" value="SLR6042 PROTEIN"/>
    <property type="match status" value="1"/>
</dbReference>
<dbReference type="PANTHER" id="PTHR30097">
    <property type="entry name" value="CATION EFFLUX SYSTEM PROTEIN CUSB"/>
    <property type="match status" value="1"/>
</dbReference>
<dbReference type="InterPro" id="IPR051909">
    <property type="entry name" value="MFP_Cation_Efflux"/>
</dbReference>
<keyword evidence="2" id="KW-0813">Transport</keyword>
<protein>
    <submittedName>
        <fullName evidence="7">MexE family multidrug efflux RND transporter periplasmic adaptor subunit</fullName>
    </submittedName>
</protein>
<feature type="coiled-coil region" evidence="3">
    <location>
        <begin position="130"/>
        <end position="159"/>
    </location>
</feature>
<feature type="signal peptide" evidence="5">
    <location>
        <begin position="1"/>
        <end position="23"/>
    </location>
</feature>
<accession>A0ABQ4Q3Z4</accession>
<feature type="region of interest" description="Disordered" evidence="4">
    <location>
        <begin position="26"/>
        <end position="48"/>
    </location>
</feature>
<comment type="caution">
    <text evidence="7">The sequence shown here is derived from an EMBL/GenBank/DDBJ whole genome shotgun (WGS) entry which is preliminary data.</text>
</comment>
<feature type="domain" description="Multidrug resistance protein MdtA-like C-terminal permuted SH3" evidence="6">
    <location>
        <begin position="309"/>
        <end position="367"/>
    </location>
</feature>
<proteinExistence type="inferred from homology"/>
<evidence type="ECO:0000259" key="6">
    <source>
        <dbReference type="Pfam" id="PF25967"/>
    </source>
</evidence>
<gene>
    <name evidence="7" type="primary">acrA_2</name>
    <name evidence="7" type="ORF">NCCP691_19260</name>
</gene>
<organism evidence="7 8">
    <name type="scientific">Noviherbaspirillum aridicola</name>
    <dbReference type="NCBI Taxonomy" id="2849687"/>
    <lineage>
        <taxon>Bacteria</taxon>
        <taxon>Pseudomonadati</taxon>
        <taxon>Pseudomonadota</taxon>
        <taxon>Betaproteobacteria</taxon>
        <taxon>Burkholderiales</taxon>
        <taxon>Oxalobacteraceae</taxon>
        <taxon>Noviherbaspirillum</taxon>
    </lineage>
</organism>
<evidence type="ECO:0000313" key="8">
    <source>
        <dbReference type="Proteomes" id="UP000887222"/>
    </source>
</evidence>
<dbReference type="Proteomes" id="UP000887222">
    <property type="component" value="Unassembled WGS sequence"/>
</dbReference>
<keyword evidence="3" id="KW-0175">Coiled coil</keyword>